<organism evidence="8 9">
    <name type="scientific">Candidatus Enterococcus ferrettii</name>
    <dbReference type="NCBI Taxonomy" id="2815324"/>
    <lineage>
        <taxon>Bacteria</taxon>
        <taxon>Bacillati</taxon>
        <taxon>Bacillota</taxon>
        <taxon>Bacilli</taxon>
        <taxon>Lactobacillales</taxon>
        <taxon>Enterococcaceae</taxon>
        <taxon>Enterococcus</taxon>
    </lineage>
</organism>
<dbReference type="PROSITE" id="PS50045">
    <property type="entry name" value="SIGMA54_INTERACT_4"/>
    <property type="match status" value="1"/>
</dbReference>
<dbReference type="RefSeq" id="WP_207702092.1">
    <property type="nucleotide sequence ID" value="NZ_JAFREL020000001.1"/>
</dbReference>
<dbReference type="InterPro" id="IPR002078">
    <property type="entry name" value="Sigma_54_int"/>
</dbReference>
<dbReference type="InterPro" id="IPR036390">
    <property type="entry name" value="WH_DNA-bd_sf"/>
</dbReference>
<dbReference type="PANTHER" id="PTHR32071">
    <property type="entry name" value="TRANSCRIPTIONAL REGULATORY PROTEIN"/>
    <property type="match status" value="1"/>
</dbReference>
<dbReference type="SMART" id="SM00382">
    <property type="entry name" value="AAA"/>
    <property type="match status" value="1"/>
</dbReference>
<dbReference type="Proteomes" id="UP000664357">
    <property type="component" value="Unassembled WGS sequence"/>
</dbReference>
<evidence type="ECO:0000259" key="7">
    <source>
        <dbReference type="PROSITE" id="PS51372"/>
    </source>
</evidence>
<dbReference type="Gene3D" id="3.40.50.510">
    <property type="entry name" value="Phosphotransferase system, mannose-type IIA component"/>
    <property type="match status" value="1"/>
</dbReference>
<dbReference type="SUPFAM" id="SSF53062">
    <property type="entry name" value="PTS system fructose IIA component-like"/>
    <property type="match status" value="1"/>
</dbReference>
<dbReference type="InterPro" id="IPR036662">
    <property type="entry name" value="PTS_EIIA_man-typ_sf"/>
</dbReference>
<sequence length="829" mass="93951">MYSGEILLEKIKAELALGEKFTAADIVQRTSLSRSMVSNYLNQLVKSGELAKENTRPTQFWLPEVTNVFAEVIGSEYSLRPIIEQCKAAVNYPPNGLPVILRGSSGVGKSMLARKVYEYAVSQKIILMDAPFIVLNCADYANNPELLSSVLFGYVKGAFTGAEGEKKGLLDAADGGYLFLDEVHNLSQENQEKLFLLIDQKKFRRLGEEEQWQAADIRLILATTEETSSSLLATFRRRIPLEVTLPDFKDRTRNERIQLILTFFSLEARQMNKKICLHPSLIDQLLTNEEEGNVGAIQNKIRLMCAATYNQQASLTNLFIPSAGLEHYIEIDPEHFEIKDTLRTDGLADLIHPYIDGKEFDELVEQVPLLIKELEALFPDKELSASAVMVRTQLQEGKERFAYFGTELTEQQMYQLALLIDLFREEASITVPSIEHKRMSKYFNMAKRLLEIVETEATDTLLYLLAGYFVNQLPIISQKNALILMHGKQSASNLVREVNYLVDDYIFEAFDMPIQVETKEIVAKVNRYVSQVDTQDGLILLVDMGSLEKMYEEIKDNVSGDLLIVNNVSTALALHFGFALKQNRPMEYFTTLDYSDFNVKPQYFEGISQSPNIVISCMSGDGIADKVKEIFLQQEPKTNVEIVLMAFDELKQLEKERSLTSFKNTLLIISTSKVSVAGVKSLNIEDLVNGSQTLDFLHTIFSEEQLKLITNEIVKLFTIEGASARLRFLNPDMVINEIETVIAALENKYQVVFKNFIRVNLFLHLSSMIERLLVGDVSDGTSSDQSTQFKEFITAATIIFAPICQKYNIQIPDKEFEYIYQIIHSQLKS</sequence>
<gene>
    <name evidence="8" type="ORF">JZO67_001796</name>
</gene>
<keyword evidence="3" id="KW-0067">ATP-binding</keyword>
<dbReference type="EMBL" id="JAFREL020000001">
    <property type="protein sequence ID" value="MEO1769845.1"/>
    <property type="molecule type" value="Genomic_DNA"/>
</dbReference>
<dbReference type="CDD" id="cd00009">
    <property type="entry name" value="AAA"/>
    <property type="match status" value="1"/>
</dbReference>
<feature type="domain" description="PRD" evidence="7">
    <location>
        <begin position="729"/>
        <end position="829"/>
    </location>
</feature>
<protein>
    <recommendedName>
        <fullName evidence="10">DNA translocase FtsK</fullName>
    </recommendedName>
</protein>
<evidence type="ECO:0000256" key="4">
    <source>
        <dbReference type="ARBA" id="ARBA00023125"/>
    </source>
</evidence>
<dbReference type="InterPro" id="IPR011608">
    <property type="entry name" value="PRD"/>
</dbReference>
<keyword evidence="4" id="KW-0238">DNA-binding</keyword>
<dbReference type="InterPro" id="IPR036634">
    <property type="entry name" value="PRD_sf"/>
</dbReference>
<dbReference type="PANTHER" id="PTHR32071:SF38">
    <property type="entry name" value="PSP OPERON TRANSCRIPTIONAL ACTIVATOR"/>
    <property type="match status" value="1"/>
</dbReference>
<dbReference type="Pfam" id="PF00874">
    <property type="entry name" value="PRD"/>
    <property type="match status" value="1"/>
</dbReference>
<evidence type="ECO:0000256" key="1">
    <source>
        <dbReference type="ARBA" id="ARBA00022679"/>
    </source>
</evidence>
<evidence type="ECO:0000259" key="5">
    <source>
        <dbReference type="PROSITE" id="PS50045"/>
    </source>
</evidence>
<evidence type="ECO:0000256" key="2">
    <source>
        <dbReference type="ARBA" id="ARBA00022741"/>
    </source>
</evidence>
<reference evidence="8 9" key="2">
    <citation type="submission" date="2024-02" db="EMBL/GenBank/DDBJ databases">
        <title>The Genome Sequence of Enterococcus sp. DIV0159.</title>
        <authorList>
            <person name="Earl A."/>
            <person name="Manson A."/>
            <person name="Gilmore M."/>
            <person name="Sanders J."/>
            <person name="Shea T."/>
            <person name="Howe W."/>
            <person name="Livny J."/>
            <person name="Cuomo C."/>
            <person name="Neafsey D."/>
            <person name="Birren B."/>
        </authorList>
    </citation>
    <scope>NUCLEOTIDE SEQUENCE [LARGE SCALE GENOMIC DNA]</scope>
    <source>
        <strain evidence="8 9">665A</strain>
    </source>
</reference>
<reference evidence="8 9" key="1">
    <citation type="submission" date="2021-03" db="EMBL/GenBank/DDBJ databases">
        <authorList>
            <person name="Gilmore M.S."/>
            <person name="Schwartzman J."/>
            <person name="Van Tyne D."/>
            <person name="Martin M."/>
            <person name="Earl A.M."/>
            <person name="Manson A.L."/>
            <person name="Straub T."/>
            <person name="Salamzade R."/>
            <person name="Saavedra J."/>
            <person name="Lebreton F."/>
            <person name="Prichula J."/>
            <person name="Schaufler K."/>
            <person name="Gaca A."/>
            <person name="Sgardioli B."/>
            <person name="Wagenaar J."/>
            <person name="Strong T."/>
        </authorList>
    </citation>
    <scope>NUCLEOTIDE SEQUENCE [LARGE SCALE GENOMIC DNA]</scope>
    <source>
        <strain evidence="8 9">665A</strain>
    </source>
</reference>
<dbReference type="PROSITE" id="PS51372">
    <property type="entry name" value="PRD_2"/>
    <property type="match status" value="1"/>
</dbReference>
<dbReference type="InterPro" id="IPR004701">
    <property type="entry name" value="PTS_EIIA_man-typ"/>
</dbReference>
<evidence type="ECO:0000256" key="3">
    <source>
        <dbReference type="ARBA" id="ARBA00022840"/>
    </source>
</evidence>
<dbReference type="InterPro" id="IPR003593">
    <property type="entry name" value="AAA+_ATPase"/>
</dbReference>
<dbReference type="Pfam" id="PF00158">
    <property type="entry name" value="Sigma54_activat"/>
    <property type="match status" value="1"/>
</dbReference>
<dbReference type="InterPro" id="IPR027417">
    <property type="entry name" value="P-loop_NTPase"/>
</dbReference>
<proteinExistence type="predicted"/>
<evidence type="ECO:0008006" key="10">
    <source>
        <dbReference type="Google" id="ProtNLM"/>
    </source>
</evidence>
<dbReference type="Gene3D" id="3.40.50.300">
    <property type="entry name" value="P-loop containing nucleotide triphosphate hydrolases"/>
    <property type="match status" value="1"/>
</dbReference>
<evidence type="ECO:0000313" key="8">
    <source>
        <dbReference type="EMBL" id="MEO1769845.1"/>
    </source>
</evidence>
<dbReference type="PROSITE" id="PS51096">
    <property type="entry name" value="PTS_EIIA_TYPE_4"/>
    <property type="match status" value="1"/>
</dbReference>
<feature type="domain" description="PTS EIIA type-4" evidence="6">
    <location>
        <begin position="478"/>
        <end position="607"/>
    </location>
</feature>
<feature type="domain" description="Sigma-54 factor interaction" evidence="5">
    <location>
        <begin position="72"/>
        <end position="306"/>
    </location>
</feature>
<evidence type="ECO:0000313" key="9">
    <source>
        <dbReference type="Proteomes" id="UP000664357"/>
    </source>
</evidence>
<dbReference type="SUPFAM" id="SSF63520">
    <property type="entry name" value="PTS-regulatory domain, PRD"/>
    <property type="match status" value="1"/>
</dbReference>
<accession>A0ABV0EMI2</accession>
<dbReference type="SUPFAM" id="SSF46785">
    <property type="entry name" value="Winged helix' DNA-binding domain"/>
    <property type="match status" value="1"/>
</dbReference>
<dbReference type="Gene3D" id="1.10.1790.10">
    <property type="entry name" value="PRD domain"/>
    <property type="match status" value="1"/>
</dbReference>
<keyword evidence="9" id="KW-1185">Reference proteome</keyword>
<evidence type="ECO:0000259" key="6">
    <source>
        <dbReference type="PROSITE" id="PS51096"/>
    </source>
</evidence>
<dbReference type="SUPFAM" id="SSF52540">
    <property type="entry name" value="P-loop containing nucleoside triphosphate hydrolases"/>
    <property type="match status" value="1"/>
</dbReference>
<keyword evidence="1" id="KW-0808">Transferase</keyword>
<keyword evidence="2" id="KW-0547">Nucleotide-binding</keyword>
<name>A0ABV0EMI2_9ENTE</name>
<comment type="caution">
    <text evidence="8">The sequence shown here is derived from an EMBL/GenBank/DDBJ whole genome shotgun (WGS) entry which is preliminary data.</text>
</comment>